<keyword evidence="4 10" id="KW-0618">Plastoquinone</keyword>
<comment type="catalytic activity">
    <reaction evidence="8 10">
        <text>a plastoquinone + NADPH + (n+1) H(+)(in) = a plastoquinol + NADP(+) + n H(+)(out)</text>
        <dbReference type="Rhea" id="RHEA:42612"/>
        <dbReference type="Rhea" id="RHEA-COMP:9561"/>
        <dbReference type="Rhea" id="RHEA-COMP:9562"/>
        <dbReference type="ChEBI" id="CHEBI:15378"/>
        <dbReference type="ChEBI" id="CHEBI:17757"/>
        <dbReference type="ChEBI" id="CHEBI:57783"/>
        <dbReference type="ChEBI" id="CHEBI:58349"/>
        <dbReference type="ChEBI" id="CHEBI:62192"/>
    </reaction>
</comment>
<dbReference type="Pfam" id="PF10664">
    <property type="entry name" value="NdhM"/>
    <property type="match status" value="1"/>
</dbReference>
<evidence type="ECO:0000256" key="9">
    <source>
        <dbReference type="ARBA" id="ARBA00048026"/>
    </source>
</evidence>
<comment type="caution">
    <text evidence="11">The sequence shown here is derived from an EMBL/GenBank/DDBJ whole genome shotgun (WGS) entry which is preliminary data.</text>
</comment>
<evidence type="ECO:0000256" key="6">
    <source>
        <dbReference type="ARBA" id="ARBA00023027"/>
    </source>
</evidence>
<dbReference type="GO" id="GO:0016655">
    <property type="term" value="F:oxidoreductase activity, acting on NAD(P)H, quinone or similar compound as acceptor"/>
    <property type="evidence" value="ECO:0007669"/>
    <property type="project" value="UniProtKB-UniRule"/>
</dbReference>
<keyword evidence="10" id="KW-0813">Transport</keyword>
<dbReference type="RefSeq" id="WP_191757140.1">
    <property type="nucleotide sequence ID" value="NZ_VJXY01000007.1"/>
</dbReference>
<dbReference type="GO" id="GO:0048038">
    <property type="term" value="F:quinone binding"/>
    <property type="evidence" value="ECO:0007669"/>
    <property type="project" value="UniProtKB-KW"/>
</dbReference>
<dbReference type="HAMAP" id="MF_01352">
    <property type="entry name" value="NDH1_NDH1M"/>
    <property type="match status" value="1"/>
</dbReference>
<accession>A0AA40SVB7</accession>
<evidence type="ECO:0000256" key="7">
    <source>
        <dbReference type="ARBA" id="ARBA00023136"/>
    </source>
</evidence>
<gene>
    <name evidence="10" type="primary">ndhM</name>
    <name evidence="11" type="ORF">FNW02_08620</name>
</gene>
<protein>
    <recommendedName>
        <fullName evidence="10">NAD(P)H-quinone oxidoreductase subunit M</fullName>
        <ecNumber evidence="10">7.1.1.-</ecNumber>
    </recommendedName>
    <alternativeName>
        <fullName evidence="10">NAD(P)H dehydrogenase I subunit M</fullName>
        <shortName evidence="10">NDH-1 subunit M</shortName>
        <shortName evidence="10">NDH-M</shortName>
    </alternativeName>
</protein>
<comment type="similarity">
    <text evidence="10">Belongs to the complex I NdhM subunit family.</text>
</comment>
<proteinExistence type="inferred from homology"/>
<evidence type="ECO:0000256" key="1">
    <source>
        <dbReference type="ARBA" id="ARBA00004170"/>
    </source>
</evidence>
<reference evidence="11" key="1">
    <citation type="submission" date="2019-07" db="EMBL/GenBank/DDBJ databases">
        <title>Toxilogical consequences of a new and cryptic species of cyanobacteria (Komarekiella delphini-convector) recovered from the epidermis of a bottlenose dolphin and 1500 ft. in the air.</title>
        <authorList>
            <person name="Brown A.O."/>
            <person name="Dvorak P."/>
            <person name="Villanueva C.D."/>
            <person name="Foss A.J."/>
            <person name="Garvey A.D."/>
            <person name="Gibson Q.A."/>
            <person name="Johansen J.R."/>
            <person name="Casamatta D.A."/>
        </authorList>
    </citation>
    <scope>NUCLEOTIDE SEQUENCE</scope>
    <source>
        <strain evidence="11">SJRDD-AB1</strain>
    </source>
</reference>
<evidence type="ECO:0000256" key="4">
    <source>
        <dbReference type="ARBA" id="ARBA00022957"/>
    </source>
</evidence>
<evidence type="ECO:0000313" key="12">
    <source>
        <dbReference type="Proteomes" id="UP001165986"/>
    </source>
</evidence>
<evidence type="ECO:0000256" key="2">
    <source>
        <dbReference type="ARBA" id="ARBA00022719"/>
    </source>
</evidence>
<dbReference type="PANTHER" id="PTHR36900:SF1">
    <property type="entry name" value="NAD(P)H-QUINONE OXIDOREDUCTASE SUBUNIT M, CHLOROPLASTIC"/>
    <property type="match status" value="1"/>
</dbReference>
<comment type="function">
    <text evidence="10">NDH-1 shuttles electrons from an unknown electron donor, via FMN and iron-sulfur (Fe-S) centers, to quinones in the respiratory and/or the photosynthetic chain. The immediate electron acceptor for the enzyme in this species is believed to be plastoquinone. Couples the redox reaction to proton translocation, and thus conserves the redox energy in a proton gradient. Cyanobacterial NDH-1 also plays a role in inorganic carbon-concentration.</text>
</comment>
<comment type="subcellular location">
    <subcellularLocation>
        <location evidence="10">Cellular thylakoid membrane</location>
        <topology evidence="10">Peripheral membrane protein</topology>
        <orientation evidence="10">Cytoplasmic side</orientation>
    </subcellularLocation>
    <subcellularLocation>
        <location evidence="1">Membrane</location>
        <topology evidence="1">Peripheral membrane protein</topology>
    </subcellularLocation>
</comment>
<evidence type="ECO:0000313" key="11">
    <source>
        <dbReference type="EMBL" id="MBD6615890.1"/>
    </source>
</evidence>
<dbReference type="PANTHER" id="PTHR36900">
    <property type="entry name" value="NAD(P)H-QUINONE OXIDOREDUCTASE SUBUNIT M, CHLOROPLASTIC"/>
    <property type="match status" value="1"/>
</dbReference>
<dbReference type="EMBL" id="VJXY01000007">
    <property type="protein sequence ID" value="MBD6615890.1"/>
    <property type="molecule type" value="Genomic_DNA"/>
</dbReference>
<keyword evidence="5 10" id="KW-1278">Translocase</keyword>
<sequence length="119" mass="13523">MDNPMLLKSTTRHIRIFAAEMDQDGELLPSNQVLTLDVDPDNEFNWNEDALQKIYRKFDELVEASSGADLTDYNLRRIGSDLEHYLRSLLQQGEVSYNLSARVTNYSMGIPQVAADGNQ</sequence>
<dbReference type="InterPro" id="IPR018922">
    <property type="entry name" value="NdhM"/>
</dbReference>
<keyword evidence="2 10" id="KW-0874">Quinone</keyword>
<dbReference type="EC" id="7.1.1.-" evidence="10"/>
<keyword evidence="6 10" id="KW-0520">NAD</keyword>
<dbReference type="AlphaFoldDB" id="A0AA40SVB7"/>
<comment type="catalytic activity">
    <reaction evidence="9 10">
        <text>a plastoquinone + NADH + (n+1) H(+)(in) = a plastoquinol + NAD(+) + n H(+)(out)</text>
        <dbReference type="Rhea" id="RHEA:42608"/>
        <dbReference type="Rhea" id="RHEA-COMP:9561"/>
        <dbReference type="Rhea" id="RHEA-COMP:9562"/>
        <dbReference type="ChEBI" id="CHEBI:15378"/>
        <dbReference type="ChEBI" id="CHEBI:17757"/>
        <dbReference type="ChEBI" id="CHEBI:57540"/>
        <dbReference type="ChEBI" id="CHEBI:57945"/>
        <dbReference type="ChEBI" id="CHEBI:62192"/>
    </reaction>
</comment>
<keyword evidence="3 10" id="KW-0521">NADP</keyword>
<keyword evidence="7 10" id="KW-0472">Membrane</keyword>
<dbReference type="Proteomes" id="UP001165986">
    <property type="component" value="Unassembled WGS sequence"/>
</dbReference>
<keyword evidence="12" id="KW-1185">Reference proteome</keyword>
<name>A0AA40SVB7_9NOST</name>
<evidence type="ECO:0000256" key="5">
    <source>
        <dbReference type="ARBA" id="ARBA00022967"/>
    </source>
</evidence>
<comment type="subunit">
    <text evidence="10">NDH-1 can be composed of about 15 different subunits; different subcomplexes with different compositions have been identified which probably have different functions.</text>
</comment>
<evidence type="ECO:0000256" key="8">
    <source>
        <dbReference type="ARBA" id="ARBA00047726"/>
    </source>
</evidence>
<keyword evidence="10" id="KW-0793">Thylakoid</keyword>
<evidence type="ECO:0000256" key="3">
    <source>
        <dbReference type="ARBA" id="ARBA00022857"/>
    </source>
</evidence>
<organism evidence="11 12">
    <name type="scientific">Komarekiella delphini-convector SJRDD-AB1</name>
    <dbReference type="NCBI Taxonomy" id="2593771"/>
    <lineage>
        <taxon>Bacteria</taxon>
        <taxon>Bacillati</taxon>
        <taxon>Cyanobacteriota</taxon>
        <taxon>Cyanophyceae</taxon>
        <taxon>Nostocales</taxon>
        <taxon>Nostocaceae</taxon>
        <taxon>Komarekiella</taxon>
        <taxon>Komarekiella delphini-convector</taxon>
    </lineage>
</organism>
<evidence type="ECO:0000256" key="10">
    <source>
        <dbReference type="HAMAP-Rule" id="MF_01352"/>
    </source>
</evidence>
<dbReference type="GO" id="GO:0031676">
    <property type="term" value="C:plasma membrane-derived thylakoid membrane"/>
    <property type="evidence" value="ECO:0007669"/>
    <property type="project" value="UniProtKB-SubCell"/>
</dbReference>